<dbReference type="NCBIfam" id="TIGR01783">
    <property type="entry name" value="TonB-siderophor"/>
    <property type="match status" value="1"/>
</dbReference>
<evidence type="ECO:0000256" key="17">
    <source>
        <dbReference type="SAM" id="SignalP"/>
    </source>
</evidence>
<keyword evidence="3 14" id="KW-0813">Transport</keyword>
<dbReference type="InterPro" id="IPR011662">
    <property type="entry name" value="Secretin/TonB_short_N"/>
</dbReference>
<evidence type="ECO:0000256" key="6">
    <source>
        <dbReference type="ARBA" id="ARBA00022692"/>
    </source>
</evidence>
<feature type="region of interest" description="Disordered" evidence="16">
    <location>
        <begin position="219"/>
        <end position="238"/>
    </location>
</feature>
<keyword evidence="4 14" id="KW-1134">Transmembrane beta strand</keyword>
<name>A0AAI8P9Z6_9PSED</name>
<evidence type="ECO:0000256" key="7">
    <source>
        <dbReference type="ARBA" id="ARBA00022729"/>
    </source>
</evidence>
<comment type="similarity">
    <text evidence="2 14 15">Belongs to the TonB-dependent receptor family.</text>
</comment>
<proteinExistence type="inferred from homology"/>
<evidence type="ECO:0000313" key="19">
    <source>
        <dbReference type="EMBL" id="AXO86865.1"/>
    </source>
</evidence>
<protein>
    <submittedName>
        <fullName evidence="19">TonB-dependent siderophore receptor</fullName>
    </submittedName>
</protein>
<keyword evidence="20" id="KW-1185">Reference proteome</keyword>
<reference evidence="19 20" key="1">
    <citation type="submission" date="2018-08" db="EMBL/GenBank/DDBJ databases">
        <authorList>
            <person name="Lee Y."/>
            <person name="Kakembo D."/>
        </authorList>
    </citation>
    <scope>NUCLEOTIDE SEQUENCE [LARGE SCALE GENOMIC DNA]</scope>
    <source>
        <strain evidence="19 20">JBCS1880</strain>
    </source>
</reference>
<evidence type="ECO:0000256" key="10">
    <source>
        <dbReference type="ARBA" id="ARBA00023077"/>
    </source>
</evidence>
<evidence type="ECO:0000256" key="3">
    <source>
        <dbReference type="ARBA" id="ARBA00022448"/>
    </source>
</evidence>
<evidence type="ECO:0000256" key="4">
    <source>
        <dbReference type="ARBA" id="ARBA00022452"/>
    </source>
</evidence>
<feature type="domain" description="Secretin/TonB short N-terminal" evidence="18">
    <location>
        <begin position="67"/>
        <end position="117"/>
    </location>
</feature>
<dbReference type="Gene3D" id="2.170.130.10">
    <property type="entry name" value="TonB-dependent receptor, plug domain"/>
    <property type="match status" value="1"/>
</dbReference>
<dbReference type="Proteomes" id="UP000258127">
    <property type="component" value="Chromosome"/>
</dbReference>
<dbReference type="InterPro" id="IPR012910">
    <property type="entry name" value="Plug_dom"/>
</dbReference>
<keyword evidence="6 14" id="KW-0812">Transmembrane</keyword>
<dbReference type="GO" id="GO:0009279">
    <property type="term" value="C:cell outer membrane"/>
    <property type="evidence" value="ECO:0007669"/>
    <property type="project" value="UniProtKB-SubCell"/>
</dbReference>
<dbReference type="InterPro" id="IPR039426">
    <property type="entry name" value="TonB-dep_rcpt-like"/>
</dbReference>
<dbReference type="AlphaFoldDB" id="A0AAI8P9Z6"/>
<evidence type="ECO:0000313" key="20">
    <source>
        <dbReference type="Proteomes" id="UP000258127"/>
    </source>
</evidence>
<evidence type="ECO:0000256" key="1">
    <source>
        <dbReference type="ARBA" id="ARBA00004571"/>
    </source>
</evidence>
<evidence type="ECO:0000259" key="18">
    <source>
        <dbReference type="SMART" id="SM00965"/>
    </source>
</evidence>
<dbReference type="GO" id="GO:0038023">
    <property type="term" value="F:signaling receptor activity"/>
    <property type="evidence" value="ECO:0007669"/>
    <property type="project" value="InterPro"/>
</dbReference>
<evidence type="ECO:0000256" key="2">
    <source>
        <dbReference type="ARBA" id="ARBA00009810"/>
    </source>
</evidence>
<evidence type="ECO:0000256" key="15">
    <source>
        <dbReference type="RuleBase" id="RU003357"/>
    </source>
</evidence>
<evidence type="ECO:0000256" key="13">
    <source>
        <dbReference type="ARBA" id="ARBA00023237"/>
    </source>
</evidence>
<dbReference type="PANTHER" id="PTHR32552">
    <property type="entry name" value="FERRICHROME IRON RECEPTOR-RELATED"/>
    <property type="match status" value="1"/>
</dbReference>
<dbReference type="PANTHER" id="PTHR32552:SF74">
    <property type="entry name" value="HYDROXAMATE SIDEROPHORE RECEPTOR FHUE"/>
    <property type="match status" value="1"/>
</dbReference>
<dbReference type="InterPro" id="IPR037066">
    <property type="entry name" value="Plug_dom_sf"/>
</dbReference>
<keyword evidence="7 17" id="KW-0732">Signal</keyword>
<keyword evidence="8" id="KW-0408">Iron</keyword>
<evidence type="ECO:0000256" key="9">
    <source>
        <dbReference type="ARBA" id="ARBA00023065"/>
    </source>
</evidence>
<organism evidence="19 20">
    <name type="scientific">Pseudomonas parafulva</name>
    <dbReference type="NCBI Taxonomy" id="157782"/>
    <lineage>
        <taxon>Bacteria</taxon>
        <taxon>Pseudomonadati</taxon>
        <taxon>Pseudomonadota</taxon>
        <taxon>Gammaproteobacteria</taxon>
        <taxon>Pseudomonadales</taxon>
        <taxon>Pseudomonadaceae</taxon>
        <taxon>Pseudomonas</taxon>
    </lineage>
</organism>
<dbReference type="CDD" id="cd01347">
    <property type="entry name" value="ligand_gated_channel"/>
    <property type="match status" value="1"/>
</dbReference>
<feature type="signal peptide" evidence="17">
    <location>
        <begin position="1"/>
        <end position="34"/>
    </location>
</feature>
<dbReference type="RefSeq" id="WP_116887468.1">
    <property type="nucleotide sequence ID" value="NZ_CP031641.1"/>
</dbReference>
<keyword evidence="13 14" id="KW-0998">Cell outer membrane</keyword>
<evidence type="ECO:0000256" key="8">
    <source>
        <dbReference type="ARBA" id="ARBA00023004"/>
    </source>
</evidence>
<evidence type="ECO:0000256" key="14">
    <source>
        <dbReference type="PROSITE-ProRule" id="PRU01360"/>
    </source>
</evidence>
<keyword evidence="5" id="KW-0410">Iron transport</keyword>
<evidence type="ECO:0000256" key="5">
    <source>
        <dbReference type="ARBA" id="ARBA00022496"/>
    </source>
</evidence>
<dbReference type="Pfam" id="PF07715">
    <property type="entry name" value="Plug"/>
    <property type="match status" value="1"/>
</dbReference>
<evidence type="ECO:0000256" key="16">
    <source>
        <dbReference type="SAM" id="MobiDB-lite"/>
    </source>
</evidence>
<dbReference type="GO" id="GO:0015891">
    <property type="term" value="P:siderophore transport"/>
    <property type="evidence" value="ECO:0007669"/>
    <property type="project" value="InterPro"/>
</dbReference>
<dbReference type="FunFam" id="2.170.130.10:FF:000010">
    <property type="entry name" value="Ferripyoverdine receptor"/>
    <property type="match status" value="1"/>
</dbReference>
<dbReference type="PROSITE" id="PS52016">
    <property type="entry name" value="TONB_DEPENDENT_REC_3"/>
    <property type="match status" value="1"/>
</dbReference>
<evidence type="ECO:0000256" key="12">
    <source>
        <dbReference type="ARBA" id="ARBA00023170"/>
    </source>
</evidence>
<dbReference type="InterPro" id="IPR036942">
    <property type="entry name" value="Beta-barrel_TonB_sf"/>
</dbReference>
<sequence>MNTPFKPFPAHLSPLRRSLLACLMLCLPFEMARAASVTREQEAARQMEIAASSLDRVLSSFAAAQGVTLLYDTRLTEGLKSPGLYGRYGVIDGFSTLLRGTGLELIGHGSDFSVQRRAATTLEDTQVQDSRLTLGSTTEHSGSYTTGSLGVATRLPLSIRETPQSVSVVTRTRMDDQGMTRLEDALQQVAGVNVMYESADQVRFYSRGFAMDNVQENGASSSFQGSVPGMGSAEASSDSPDLAIYDRVEVLRGASGLTQGTGEPGGTVNLVRKAPTHDFQASTRLSAGSWDRYRNEIDVSGPLDAQGNLRGRVVTVYQDGNSFIDHVGTDRQLLFGTLAYDFTPDTTLTTGYTWQKSHIVPNLYGVPMATDYSSLPLSRSTFLGASWNSMTYEKHNTFAELEHHFDPDWTLSASLNYTATQGDGQFIGVFGNGVAGVGRDGLARLNNVIHRDNAGDQYAGNLNLAGRFDLLGRSHEVVLGGDYQLEHYDNRVGILANTARVDVYRFDPSSLAKPHVPYRSRYRYDNYQRGAYVATRLNLSDDLKLILGSRYSGFYFNFRSKSLATGRETRSPYREDGQLTPYGGLIWDLDEHLSWYASYTSIFKPQNLVDESNSPLKPIVGSNYETGLKGSYFEGGLNVSAALYRILQENRGIDNGNPACVDNCNEAAGRVRSQGVELEASGALSERWQVYAGYTFSRSEYLDDASTSIKAGDPYAQWFPKHLLRLYTDYRLAAGGDRWSIGGGLSSQSSTDTSRNMYQGGYTLFSANLAYRLDSHTTVSLVGNNLIDKAYYIPVSNRHRGGNNFYGDPRNATLTVTWTY</sequence>
<comment type="subcellular location">
    <subcellularLocation>
        <location evidence="1 14">Cell outer membrane</location>
        <topology evidence="1 14">Multi-pass membrane protein</topology>
    </subcellularLocation>
</comment>
<dbReference type="EMBL" id="CP031641">
    <property type="protein sequence ID" value="AXO86865.1"/>
    <property type="molecule type" value="Genomic_DNA"/>
</dbReference>
<dbReference type="GO" id="GO:0015344">
    <property type="term" value="F:siderophore uptake transmembrane transporter activity"/>
    <property type="evidence" value="ECO:0007669"/>
    <property type="project" value="TreeGrafter"/>
</dbReference>
<accession>A0AAI8P9Z6</accession>
<dbReference type="Gene3D" id="3.55.50.30">
    <property type="match status" value="1"/>
</dbReference>
<keyword evidence="11 14" id="KW-0472">Membrane</keyword>
<keyword evidence="12 19" id="KW-0675">Receptor</keyword>
<keyword evidence="10 15" id="KW-0798">TonB box</keyword>
<dbReference type="Gene3D" id="2.40.170.20">
    <property type="entry name" value="TonB-dependent receptor, beta-barrel domain"/>
    <property type="match status" value="1"/>
</dbReference>
<gene>
    <name evidence="19" type="ORF">DZC75_02145</name>
</gene>
<dbReference type="Pfam" id="PF00593">
    <property type="entry name" value="TonB_dep_Rec_b-barrel"/>
    <property type="match status" value="1"/>
</dbReference>
<feature type="chain" id="PRO_5042471262" evidence="17">
    <location>
        <begin position="35"/>
        <end position="820"/>
    </location>
</feature>
<dbReference type="InterPro" id="IPR000531">
    <property type="entry name" value="Beta-barrel_TonB"/>
</dbReference>
<evidence type="ECO:0000256" key="11">
    <source>
        <dbReference type="ARBA" id="ARBA00023136"/>
    </source>
</evidence>
<dbReference type="SMART" id="SM00965">
    <property type="entry name" value="STN"/>
    <property type="match status" value="1"/>
</dbReference>
<dbReference type="SUPFAM" id="SSF56935">
    <property type="entry name" value="Porins"/>
    <property type="match status" value="1"/>
</dbReference>
<dbReference type="InterPro" id="IPR010105">
    <property type="entry name" value="TonB_sidphr_rcpt"/>
</dbReference>
<keyword evidence="9" id="KW-0406">Ion transport</keyword>